<evidence type="ECO:0000313" key="1">
    <source>
        <dbReference type="EMBL" id="RCW86177.1"/>
    </source>
</evidence>
<dbReference type="RefSeq" id="WP_114428697.1">
    <property type="nucleotide sequence ID" value="NZ_QPJM01000002.1"/>
</dbReference>
<dbReference type="OrthoDB" id="8115813at2"/>
<organism evidence="1 2">
    <name type="scientific">Phyllobacterium bourgognense</name>
    <dbReference type="NCBI Taxonomy" id="314236"/>
    <lineage>
        <taxon>Bacteria</taxon>
        <taxon>Pseudomonadati</taxon>
        <taxon>Pseudomonadota</taxon>
        <taxon>Alphaproteobacteria</taxon>
        <taxon>Hyphomicrobiales</taxon>
        <taxon>Phyllobacteriaceae</taxon>
        <taxon>Phyllobacterium</taxon>
    </lineage>
</organism>
<keyword evidence="2" id="KW-1185">Reference proteome</keyword>
<protein>
    <submittedName>
        <fullName evidence="1">Uncharacterized protein</fullName>
    </submittedName>
</protein>
<sequence length="142" mass="14546">MSVHGNSKKGKRSAAPFLISIFWLVSTISAALGTVYVTGAETNIAAKDAGTPTRNETRLAHEANNQSTPVQSPMRVAALEALHLKIKSGLGSDSSSLAALVPQGHAFVIANGKSVISVQSGTTPALNCNSVFHARAPPASAA</sequence>
<reference evidence="1 2" key="1">
    <citation type="submission" date="2018-07" db="EMBL/GenBank/DDBJ databases">
        <title>Genomic Encyclopedia of Type Strains, Phase III (KMG-III): the genomes of soil and plant-associated and newly described type strains.</title>
        <authorList>
            <person name="Whitman W."/>
        </authorList>
    </citation>
    <scope>NUCLEOTIDE SEQUENCE [LARGE SCALE GENOMIC DNA]</scope>
    <source>
        <strain evidence="1 2">31-25a</strain>
    </source>
</reference>
<dbReference type="Proteomes" id="UP000253324">
    <property type="component" value="Unassembled WGS sequence"/>
</dbReference>
<comment type="caution">
    <text evidence="1">The sequence shown here is derived from an EMBL/GenBank/DDBJ whole genome shotgun (WGS) entry which is preliminary data.</text>
</comment>
<dbReference type="EMBL" id="QPJM01000002">
    <property type="protein sequence ID" value="RCW86177.1"/>
    <property type="molecule type" value="Genomic_DNA"/>
</dbReference>
<name>A0A368Z4L1_9HYPH</name>
<proteinExistence type="predicted"/>
<dbReference type="AlphaFoldDB" id="A0A368Z4L1"/>
<gene>
    <name evidence="1" type="ORF">C7476_102157</name>
</gene>
<evidence type="ECO:0000313" key="2">
    <source>
        <dbReference type="Proteomes" id="UP000253324"/>
    </source>
</evidence>
<accession>A0A368Z4L1</accession>